<evidence type="ECO:0000313" key="4">
    <source>
        <dbReference type="Proteomes" id="UP000464374"/>
    </source>
</evidence>
<name>A0A6P1Y4F8_9SPIR</name>
<evidence type="ECO:0000256" key="2">
    <source>
        <dbReference type="SAM" id="MobiDB-lite"/>
    </source>
</evidence>
<dbReference type="InterPro" id="IPR009636">
    <property type="entry name" value="SCAF"/>
</dbReference>
<dbReference type="AlphaFoldDB" id="A0A6P1Y4F8"/>
<dbReference type="EMBL" id="CP048020">
    <property type="protein sequence ID" value="QHX44170.1"/>
    <property type="molecule type" value="Genomic_DNA"/>
</dbReference>
<organism evidence="3 4">
    <name type="scientific">Treponema vincentii</name>
    <dbReference type="NCBI Taxonomy" id="69710"/>
    <lineage>
        <taxon>Bacteria</taxon>
        <taxon>Pseudomonadati</taxon>
        <taxon>Spirochaetota</taxon>
        <taxon>Spirochaetia</taxon>
        <taxon>Spirochaetales</taxon>
        <taxon>Treponemataceae</taxon>
        <taxon>Treponema</taxon>
    </lineage>
</organism>
<dbReference type="KEGG" id="trz:GWP43_12720"/>
<accession>A0A6P1Y4F8</accession>
<dbReference type="Pfam" id="PF06810">
    <property type="entry name" value="Phage_scaffold"/>
    <property type="match status" value="1"/>
</dbReference>
<proteinExistence type="predicted"/>
<dbReference type="RefSeq" id="WP_162664452.1">
    <property type="nucleotide sequence ID" value="NZ_CP048020.1"/>
</dbReference>
<evidence type="ECO:0000313" key="3">
    <source>
        <dbReference type="EMBL" id="QHX44170.1"/>
    </source>
</evidence>
<feature type="coiled-coil region" evidence="1">
    <location>
        <begin position="27"/>
        <end position="92"/>
    </location>
</feature>
<keyword evidence="1" id="KW-0175">Coiled coil</keyword>
<gene>
    <name evidence="3" type="ORF">GWP43_12720</name>
</gene>
<evidence type="ECO:0000256" key="1">
    <source>
        <dbReference type="SAM" id="Coils"/>
    </source>
</evidence>
<protein>
    <submittedName>
        <fullName evidence="3">Uncharacterized protein</fullName>
    </submittedName>
</protein>
<sequence length="184" mass="19926">MKREFLEGLNLEAAVIDQIMAENGKDIEREKQKTLAAQEEAKATKAQLESANKTIEGFKDYDQTKSDVEKYKAEAETAKKEAAAKIASLERSAQVKDFLSSKKFVNDITRDALAAKLTEQLGSEEAKGKSLDDLFAALTKDQKNILADDTAPAPPVQGSMKGGSHAADERAAARAVMGLPPEKD</sequence>
<feature type="region of interest" description="Disordered" evidence="2">
    <location>
        <begin position="146"/>
        <end position="184"/>
    </location>
</feature>
<dbReference type="Proteomes" id="UP000464374">
    <property type="component" value="Chromosome"/>
</dbReference>
<reference evidence="3 4" key="1">
    <citation type="submission" date="2020-01" db="EMBL/GenBank/DDBJ databases">
        <title>Complete genome sequence of a human oral phylogroup 1 Treponema sp. strain ATCC 700766, originally isolated from periodontitis dental plaque.</title>
        <authorList>
            <person name="Chan Y."/>
            <person name="Huo Y.-B."/>
            <person name="Yu X.-L."/>
            <person name="Zeng H."/>
            <person name="Leung W.-K."/>
            <person name="Watt R.M."/>
        </authorList>
    </citation>
    <scope>NUCLEOTIDE SEQUENCE [LARGE SCALE GENOMIC DNA]</scope>
    <source>
        <strain evidence="3 4">OMZ 804</strain>
    </source>
</reference>